<evidence type="ECO:0000259" key="10">
    <source>
        <dbReference type="Pfam" id="PF14833"/>
    </source>
</evidence>
<gene>
    <name evidence="11" type="ORF">MAR_027507</name>
</gene>
<proteinExistence type="inferred from homology"/>
<dbReference type="InterPro" id="IPR011548">
    <property type="entry name" value="HIBADH"/>
</dbReference>
<evidence type="ECO:0000256" key="8">
    <source>
        <dbReference type="RuleBase" id="RU910714"/>
    </source>
</evidence>
<dbReference type="PROSITE" id="PS00895">
    <property type="entry name" value="3_HYDROXYISOBUT_DH"/>
    <property type="match status" value="1"/>
</dbReference>
<keyword evidence="4 8" id="KW-0101">Branched-chain amino acid catabolism</keyword>
<evidence type="ECO:0000256" key="3">
    <source>
        <dbReference type="ARBA" id="ARBA00012991"/>
    </source>
</evidence>
<reference evidence="11" key="1">
    <citation type="submission" date="2022-11" db="EMBL/GenBank/DDBJ databases">
        <title>Centuries of genome instability and evolution in soft-shell clam transmissible cancer (bioRxiv).</title>
        <authorList>
            <person name="Hart S.F.M."/>
            <person name="Yonemitsu M.A."/>
            <person name="Giersch R.M."/>
            <person name="Beal B.F."/>
            <person name="Arriagada G."/>
            <person name="Davis B.W."/>
            <person name="Ostrander E.A."/>
            <person name="Goff S.P."/>
            <person name="Metzger M.J."/>
        </authorList>
    </citation>
    <scope>NUCLEOTIDE SEQUENCE</scope>
    <source>
        <strain evidence="11">MELC-2E11</strain>
        <tissue evidence="11">Siphon/mantle</tissue>
    </source>
</reference>
<dbReference type="Gene3D" id="3.40.50.720">
    <property type="entry name" value="NAD(P)-binding Rossmann-like Domain"/>
    <property type="match status" value="1"/>
</dbReference>
<evidence type="ECO:0000313" key="11">
    <source>
        <dbReference type="EMBL" id="WAR13327.1"/>
    </source>
</evidence>
<protein>
    <recommendedName>
        <fullName evidence="3 8">3-hydroxyisobutyrate dehydrogenase</fullName>
        <shortName evidence="8">HIBADH</shortName>
        <ecNumber evidence="3 8">1.1.1.31</ecNumber>
    </recommendedName>
</protein>
<dbReference type="InterPro" id="IPR008927">
    <property type="entry name" value="6-PGluconate_DH-like_C_sf"/>
</dbReference>
<keyword evidence="12" id="KW-1185">Reference proteome</keyword>
<dbReference type="InterPro" id="IPR036291">
    <property type="entry name" value="NAD(P)-bd_dom_sf"/>
</dbReference>
<dbReference type="Pfam" id="PF03446">
    <property type="entry name" value="NAD_binding_2"/>
    <property type="match status" value="1"/>
</dbReference>
<comment type="similarity">
    <text evidence="2">Belongs to the HIBADH-related family. 3-hydroxyisobutyrate dehydrogenase subfamily.</text>
</comment>
<evidence type="ECO:0000256" key="4">
    <source>
        <dbReference type="ARBA" id="ARBA00022456"/>
    </source>
</evidence>
<dbReference type="PANTHER" id="PTHR22981:SF7">
    <property type="entry name" value="3-HYDROXYISOBUTYRATE DEHYDROGENASE, MITOCHONDRIAL"/>
    <property type="match status" value="1"/>
</dbReference>
<accession>A0ABY7ETN1</accession>
<feature type="domain" description="6-phosphogluconate dehydrogenase NADP-binding" evidence="9">
    <location>
        <begin position="18"/>
        <end position="168"/>
    </location>
</feature>
<keyword evidence="5 8" id="KW-0560">Oxidoreductase</keyword>
<evidence type="ECO:0000256" key="1">
    <source>
        <dbReference type="ARBA" id="ARBA00005109"/>
    </source>
</evidence>
<dbReference type="InterPro" id="IPR029154">
    <property type="entry name" value="HIBADH-like_NADP-bd"/>
</dbReference>
<keyword evidence="6 8" id="KW-0520">NAD</keyword>
<evidence type="ECO:0000256" key="2">
    <source>
        <dbReference type="ARBA" id="ARBA00006013"/>
    </source>
</evidence>
<evidence type="ECO:0000256" key="5">
    <source>
        <dbReference type="ARBA" id="ARBA00023002"/>
    </source>
</evidence>
<dbReference type="InterPro" id="IPR013328">
    <property type="entry name" value="6PGD_dom2"/>
</dbReference>
<dbReference type="EMBL" id="CP111019">
    <property type="protein sequence ID" value="WAR13327.1"/>
    <property type="molecule type" value="Genomic_DNA"/>
</dbReference>
<dbReference type="Pfam" id="PF14833">
    <property type="entry name" value="NAD_binding_11"/>
    <property type="match status" value="1"/>
</dbReference>
<dbReference type="PANTHER" id="PTHR22981">
    <property type="entry name" value="3-HYDROXYISOBUTYRATE DEHYDROGENASE-RELATED"/>
    <property type="match status" value="1"/>
</dbReference>
<dbReference type="InterPro" id="IPR006115">
    <property type="entry name" value="6PGDH_NADP-bd"/>
</dbReference>
<comment type="catalytic activity">
    <reaction evidence="7 8">
        <text>3-hydroxy-2-methylpropanoate + NAD(+) = 2-methyl-3-oxopropanoate + NADH + H(+)</text>
        <dbReference type="Rhea" id="RHEA:17681"/>
        <dbReference type="ChEBI" id="CHEBI:11805"/>
        <dbReference type="ChEBI" id="CHEBI:15378"/>
        <dbReference type="ChEBI" id="CHEBI:57540"/>
        <dbReference type="ChEBI" id="CHEBI:57700"/>
        <dbReference type="ChEBI" id="CHEBI:57945"/>
        <dbReference type="EC" id="1.1.1.31"/>
    </reaction>
</comment>
<dbReference type="SUPFAM" id="SSF48179">
    <property type="entry name" value="6-phosphogluconate dehydrogenase C-terminal domain-like"/>
    <property type="match status" value="1"/>
</dbReference>
<dbReference type="SUPFAM" id="SSF51735">
    <property type="entry name" value="NAD(P)-binding Rossmann-fold domains"/>
    <property type="match status" value="1"/>
</dbReference>
<organism evidence="11 12">
    <name type="scientific">Mya arenaria</name>
    <name type="common">Soft-shell clam</name>
    <dbReference type="NCBI Taxonomy" id="6604"/>
    <lineage>
        <taxon>Eukaryota</taxon>
        <taxon>Metazoa</taxon>
        <taxon>Spiralia</taxon>
        <taxon>Lophotrochozoa</taxon>
        <taxon>Mollusca</taxon>
        <taxon>Bivalvia</taxon>
        <taxon>Autobranchia</taxon>
        <taxon>Heteroconchia</taxon>
        <taxon>Euheterodonta</taxon>
        <taxon>Imparidentia</taxon>
        <taxon>Neoheterodontei</taxon>
        <taxon>Myida</taxon>
        <taxon>Myoidea</taxon>
        <taxon>Myidae</taxon>
        <taxon>Mya</taxon>
    </lineage>
</organism>
<name>A0ABY7ETN1_MYAAR</name>
<evidence type="ECO:0000313" key="12">
    <source>
        <dbReference type="Proteomes" id="UP001164746"/>
    </source>
</evidence>
<dbReference type="InterPro" id="IPR015815">
    <property type="entry name" value="HIBADH-related"/>
</dbReference>
<dbReference type="Gene3D" id="1.10.1040.10">
    <property type="entry name" value="N-(1-d-carboxylethyl)-l-norvaline Dehydrogenase, domain 2"/>
    <property type="match status" value="1"/>
</dbReference>
<dbReference type="Proteomes" id="UP001164746">
    <property type="component" value="Chromosome 8"/>
</dbReference>
<dbReference type="NCBIfam" id="TIGR01692">
    <property type="entry name" value="HIBADH"/>
    <property type="match status" value="1"/>
</dbReference>
<sequence>MAAQATKVLQSGCNKAAKVGFIGLGNMGGHMAKNLLKKGYPLVVYDVSKDNLNTLKEAGAEVAGSPAEVASGVTKVVSMLPESSHVKQVTVKSGSLLMDCSTIDPSVSQVMASLAAEKGVTFVDAPVSGGVNAARDGILTFMVGGPEDGYEAASEYLSCMGKNVVHCGAVGTGQAAKICNNMLLGISMIGVSETMNLGIKLGLDPKMLAKILNMSSGRCWSSEVYNPCPGVLDGVPSSNNYKGGFGAALMTKDLGLAQSASTSTKSPTPLGSMAHQMYRIMTNHGYGEKDFSSVFKFLQEQEGKK</sequence>
<feature type="domain" description="3-hydroxyisobutyrate dehydrogenase-like NAD-binding" evidence="10">
    <location>
        <begin position="171"/>
        <end position="297"/>
    </location>
</feature>
<dbReference type="EC" id="1.1.1.31" evidence="3 8"/>
<evidence type="ECO:0000256" key="6">
    <source>
        <dbReference type="ARBA" id="ARBA00023027"/>
    </source>
</evidence>
<dbReference type="InterPro" id="IPR002204">
    <property type="entry name" value="3-OH-isobutyrate_DH-rel_CS"/>
</dbReference>
<comment type="pathway">
    <text evidence="1 8">Amino-acid degradation; L-valine degradation.</text>
</comment>
<evidence type="ECO:0000256" key="7">
    <source>
        <dbReference type="ARBA" id="ARBA00049197"/>
    </source>
</evidence>
<evidence type="ECO:0000259" key="9">
    <source>
        <dbReference type="Pfam" id="PF03446"/>
    </source>
</evidence>
<dbReference type="PIRSF" id="PIRSF000103">
    <property type="entry name" value="HIBADH"/>
    <property type="match status" value="1"/>
</dbReference>